<dbReference type="GO" id="GO:0008252">
    <property type="term" value="F:nucleotidase activity"/>
    <property type="evidence" value="ECO:0007669"/>
    <property type="project" value="TreeGrafter"/>
</dbReference>
<feature type="repeat" description="WD" evidence="1">
    <location>
        <begin position="312"/>
        <end position="335"/>
    </location>
</feature>
<dbReference type="EMBL" id="JAAAIP010000332">
    <property type="protein sequence ID" value="KAG0319249.1"/>
    <property type="molecule type" value="Genomic_DNA"/>
</dbReference>
<proteinExistence type="predicted"/>
<dbReference type="PANTHER" id="PTHR47438">
    <property type="entry name" value="PHOSPHATE METABOLISM PROTEIN 8-RELATED"/>
    <property type="match status" value="1"/>
</dbReference>
<keyword evidence="4" id="KW-1185">Reference proteome</keyword>
<dbReference type="InterPro" id="IPR052791">
    <property type="entry name" value="SSM1_domain"/>
</dbReference>
<dbReference type="SUPFAM" id="SSF50978">
    <property type="entry name" value="WD40 repeat-like"/>
    <property type="match status" value="1"/>
</dbReference>
<feature type="domain" description="F-box" evidence="2">
    <location>
        <begin position="201"/>
        <end position="247"/>
    </location>
</feature>
<dbReference type="PROSITE" id="PS50082">
    <property type="entry name" value="WD_REPEATS_2"/>
    <property type="match status" value="1"/>
</dbReference>
<evidence type="ECO:0000313" key="3">
    <source>
        <dbReference type="EMBL" id="KAG0319249.1"/>
    </source>
</evidence>
<dbReference type="PROSITE" id="PS50181">
    <property type="entry name" value="FBOX"/>
    <property type="match status" value="1"/>
</dbReference>
<accession>A0A9P6RGN0</accession>
<dbReference type="Pfam" id="PF12937">
    <property type="entry name" value="F-box-like"/>
    <property type="match status" value="1"/>
</dbReference>
<organism evidence="3 4">
    <name type="scientific">Dissophora globulifera</name>
    <dbReference type="NCBI Taxonomy" id="979702"/>
    <lineage>
        <taxon>Eukaryota</taxon>
        <taxon>Fungi</taxon>
        <taxon>Fungi incertae sedis</taxon>
        <taxon>Mucoromycota</taxon>
        <taxon>Mortierellomycotina</taxon>
        <taxon>Mortierellomycetes</taxon>
        <taxon>Mortierellales</taxon>
        <taxon>Mortierellaceae</taxon>
        <taxon>Dissophora</taxon>
    </lineage>
</organism>
<dbReference type="Gene3D" id="1.20.1280.50">
    <property type="match status" value="1"/>
</dbReference>
<dbReference type="InterPro" id="IPR001680">
    <property type="entry name" value="WD40_rpt"/>
</dbReference>
<comment type="caution">
    <text evidence="3">The sequence shown here is derived from an EMBL/GenBank/DDBJ whole genome shotgun (WGS) entry which is preliminary data.</text>
</comment>
<dbReference type="PANTHER" id="PTHR47438:SF1">
    <property type="entry name" value="PHOSPHATE METABOLISM PROTEIN 8-RELATED"/>
    <property type="match status" value="1"/>
</dbReference>
<dbReference type="GO" id="GO:0006206">
    <property type="term" value="P:pyrimidine nucleobase metabolic process"/>
    <property type="evidence" value="ECO:0007669"/>
    <property type="project" value="TreeGrafter"/>
</dbReference>
<sequence length="687" mass="77288">MTRPEPDSDSKVSRSYSLASAPLRLLSHSFHSTANTFHNTLASSGATSAQQFTNRIDIHPKDASTLDATSPPALHHAPDFITAHAALPSITLKPKLTTPPSSTSHSTLYHPQQEYSVQPHQTLQDCLQENINTAAVLPQLPGQPEADFNRLLGSSGKAIRLTSPTSKGAAITTASAKAGDVERPVSMQRARDQETASGAARLENLLLPYDIRYSIFGHLSLQDIYHCQLTCKLLCWATSDQSIWKRIALNLIQGEFYFDIPNTLPANIPNWRFFCKRHFLRQQNWRQGQVQGVISLDDNCQKLTTLQIMAPYVLTGCDDGRVHLWNISTKTLLHRFQIRGEITWVEHLQEHKMVAGLGYDIENMESEIRLFSTETGEEIGFYKEDFWDLAICAINETYLVASDAEGRYTTWDWRSGTKVSQFKVEDETSFTEALHLVQNTILELHYDGIIRLFSIYGECFGRLTLDNILPNHQVSFCWLHNDFSMVVWESSNTMAHIRLPLLIQDVHDGRSHQQRSLNRHISQAEWDAQGAEIYWRHQLEHTCNFAAMGGGRFQMLYVQIFENLTNQVPIHVHSLRHNGPATPGSGIDTGTSAGAGVGAGTRMELNRDAEATEKDDGCGWQHGEFVRAHSLDPDLEKIIQGLRPSRIDCDPEYIVVGLVQGGIRLLQFAPVDEELLEWTPSFVERLQ</sequence>
<dbReference type="AlphaFoldDB" id="A0A9P6RGN0"/>
<dbReference type="GO" id="GO:0009166">
    <property type="term" value="P:nucleotide catabolic process"/>
    <property type="evidence" value="ECO:0007669"/>
    <property type="project" value="TreeGrafter"/>
</dbReference>
<dbReference type="SUPFAM" id="SSF81383">
    <property type="entry name" value="F-box domain"/>
    <property type="match status" value="1"/>
</dbReference>
<dbReference type="InterPro" id="IPR036047">
    <property type="entry name" value="F-box-like_dom_sf"/>
</dbReference>
<dbReference type="InterPro" id="IPR015943">
    <property type="entry name" value="WD40/YVTN_repeat-like_dom_sf"/>
</dbReference>
<name>A0A9P6RGN0_9FUNG</name>
<dbReference type="Gene3D" id="2.130.10.10">
    <property type="entry name" value="YVTN repeat-like/Quinoprotein amine dehydrogenase"/>
    <property type="match status" value="1"/>
</dbReference>
<evidence type="ECO:0000259" key="2">
    <source>
        <dbReference type="PROSITE" id="PS50181"/>
    </source>
</evidence>
<gene>
    <name evidence="3" type="ORF">BGZ99_005216</name>
</gene>
<protein>
    <recommendedName>
        <fullName evidence="2">F-box domain-containing protein</fullName>
    </recommendedName>
</protein>
<keyword evidence="1" id="KW-0853">WD repeat</keyword>
<evidence type="ECO:0000313" key="4">
    <source>
        <dbReference type="Proteomes" id="UP000738325"/>
    </source>
</evidence>
<evidence type="ECO:0000256" key="1">
    <source>
        <dbReference type="PROSITE-ProRule" id="PRU00221"/>
    </source>
</evidence>
<dbReference type="InterPro" id="IPR036322">
    <property type="entry name" value="WD40_repeat_dom_sf"/>
</dbReference>
<reference evidence="3" key="1">
    <citation type="journal article" date="2020" name="Fungal Divers.">
        <title>Resolving the Mortierellaceae phylogeny through synthesis of multi-gene phylogenetics and phylogenomics.</title>
        <authorList>
            <person name="Vandepol N."/>
            <person name="Liber J."/>
            <person name="Desiro A."/>
            <person name="Na H."/>
            <person name="Kennedy M."/>
            <person name="Barry K."/>
            <person name="Grigoriev I.V."/>
            <person name="Miller A.N."/>
            <person name="O'Donnell K."/>
            <person name="Stajich J.E."/>
            <person name="Bonito G."/>
        </authorList>
    </citation>
    <scope>NUCLEOTIDE SEQUENCE</scope>
    <source>
        <strain evidence="3">REB-010B</strain>
    </source>
</reference>
<dbReference type="Proteomes" id="UP000738325">
    <property type="component" value="Unassembled WGS sequence"/>
</dbReference>
<dbReference type="InterPro" id="IPR001810">
    <property type="entry name" value="F-box_dom"/>
</dbReference>
<dbReference type="OrthoDB" id="1068471at2759"/>